<sequence>MAPRAPFPERDGWYTHYVSYGETDAMAVVYHAEYLHLFERSRSAFMRETGISYRVAEERGVMLPVREANCRYRTPIRYDERIHVRCGISKWGRASVEFVYEIWNDDKTVLHATGMTGHACVDLTGKPVAIPGWLKELFQ</sequence>
<dbReference type="GO" id="GO:0047617">
    <property type="term" value="F:fatty acyl-CoA hydrolase activity"/>
    <property type="evidence" value="ECO:0007669"/>
    <property type="project" value="TreeGrafter"/>
</dbReference>
<dbReference type="SUPFAM" id="SSF54637">
    <property type="entry name" value="Thioesterase/thiol ester dehydrase-isomerase"/>
    <property type="match status" value="1"/>
</dbReference>
<dbReference type="RefSeq" id="WP_071543771.1">
    <property type="nucleotide sequence ID" value="NZ_LKAQ01000001.1"/>
</dbReference>
<evidence type="ECO:0000313" key="4">
    <source>
        <dbReference type="Proteomes" id="UP000181901"/>
    </source>
</evidence>
<dbReference type="InterPro" id="IPR050563">
    <property type="entry name" value="4-hydroxybenzoyl-CoA_TE"/>
</dbReference>
<evidence type="ECO:0000313" key="3">
    <source>
        <dbReference type="EMBL" id="OIQ51643.1"/>
    </source>
</evidence>
<dbReference type="PIRSF" id="PIRSF003230">
    <property type="entry name" value="YbgC"/>
    <property type="match status" value="1"/>
</dbReference>
<accession>A0A1J5N7N8</accession>
<comment type="caution">
    <text evidence="3">The sequence shown here is derived from an EMBL/GenBank/DDBJ whole genome shotgun (WGS) entry which is preliminary data.</text>
</comment>
<dbReference type="PANTHER" id="PTHR31793:SF27">
    <property type="entry name" value="NOVEL THIOESTERASE SUPERFAMILY DOMAIN AND SAPOSIN A-TYPE DOMAIN CONTAINING PROTEIN (0610012H03RIK)"/>
    <property type="match status" value="1"/>
</dbReference>
<dbReference type="OrthoDB" id="9808429at2"/>
<dbReference type="EC" id="3.1.2.-" evidence="3"/>
<dbReference type="AlphaFoldDB" id="A0A1J5N7N8"/>
<dbReference type="Pfam" id="PF13279">
    <property type="entry name" value="4HBT_2"/>
    <property type="match status" value="1"/>
</dbReference>
<dbReference type="InterPro" id="IPR006684">
    <property type="entry name" value="YbgC/YbaW"/>
</dbReference>
<comment type="similarity">
    <text evidence="1">Belongs to the 4-hydroxybenzoyl-CoA thioesterase family.</text>
</comment>
<keyword evidence="2 3" id="KW-0378">Hydrolase</keyword>
<dbReference type="Proteomes" id="UP000181901">
    <property type="component" value="Unassembled WGS sequence"/>
</dbReference>
<keyword evidence="4" id="KW-1185">Reference proteome</keyword>
<dbReference type="EMBL" id="LKAQ01000001">
    <property type="protein sequence ID" value="OIQ51643.1"/>
    <property type="molecule type" value="Genomic_DNA"/>
</dbReference>
<organism evidence="3 4">
    <name type="scientific">Pseudodesulfovibrio hydrargyri</name>
    <dbReference type="NCBI Taxonomy" id="2125990"/>
    <lineage>
        <taxon>Bacteria</taxon>
        <taxon>Pseudomonadati</taxon>
        <taxon>Thermodesulfobacteriota</taxon>
        <taxon>Desulfovibrionia</taxon>
        <taxon>Desulfovibrionales</taxon>
        <taxon>Desulfovibrionaceae</taxon>
    </lineage>
</organism>
<dbReference type="CDD" id="cd00586">
    <property type="entry name" value="4HBT"/>
    <property type="match status" value="1"/>
</dbReference>
<dbReference type="InterPro" id="IPR029069">
    <property type="entry name" value="HotDog_dom_sf"/>
</dbReference>
<gene>
    <name evidence="3" type="primary">ybgC</name>
    <name evidence="3" type="ORF">BerOc1_00098</name>
</gene>
<evidence type="ECO:0000256" key="1">
    <source>
        <dbReference type="ARBA" id="ARBA00005953"/>
    </source>
</evidence>
<reference evidence="3 4" key="1">
    <citation type="submission" date="2015-09" db="EMBL/GenBank/DDBJ databases">
        <title>Genome of Desulfovibrio dechloracetivorans BerOc1, a mercury methylating strain isolated from highly hydrocarbons and metals contaminated coastal sediments.</title>
        <authorList>
            <person name="Goni Urriza M."/>
            <person name="Gassie C."/>
            <person name="Bouchez O."/>
            <person name="Klopp C."/>
            <person name="Ranchou-Peyruse A."/>
            <person name="Remy G."/>
        </authorList>
    </citation>
    <scope>NUCLEOTIDE SEQUENCE [LARGE SCALE GENOMIC DNA]</scope>
    <source>
        <strain evidence="3 4">BerOc1</strain>
    </source>
</reference>
<dbReference type="PANTHER" id="PTHR31793">
    <property type="entry name" value="4-HYDROXYBENZOYL-COA THIOESTERASE FAMILY MEMBER"/>
    <property type="match status" value="1"/>
</dbReference>
<evidence type="ECO:0000256" key="2">
    <source>
        <dbReference type="ARBA" id="ARBA00022801"/>
    </source>
</evidence>
<dbReference type="Gene3D" id="3.10.129.10">
    <property type="entry name" value="Hotdog Thioesterase"/>
    <property type="match status" value="1"/>
</dbReference>
<dbReference type="NCBIfam" id="TIGR00051">
    <property type="entry name" value="YbgC/FadM family acyl-CoA thioesterase"/>
    <property type="match status" value="1"/>
</dbReference>
<protein>
    <submittedName>
        <fullName evidence="3">Acyl-CoA thioester hydrolase YbgC</fullName>
        <ecNumber evidence="3">3.1.2.-</ecNumber>
    </submittedName>
</protein>
<proteinExistence type="inferred from homology"/>
<name>A0A1J5N7N8_9BACT</name>